<dbReference type="SUPFAM" id="SSF53335">
    <property type="entry name" value="S-adenosyl-L-methionine-dependent methyltransferases"/>
    <property type="match status" value="1"/>
</dbReference>
<accession>A0A368X966</accession>
<dbReference type="Pfam" id="PF08242">
    <property type="entry name" value="Methyltransf_12"/>
    <property type="match status" value="1"/>
</dbReference>
<dbReference type="InterPro" id="IPR029063">
    <property type="entry name" value="SAM-dependent_MTases_sf"/>
</dbReference>
<dbReference type="RefSeq" id="WP_114472349.1">
    <property type="nucleotide sequence ID" value="NZ_QPJK01000015.1"/>
</dbReference>
<dbReference type="OrthoDB" id="8558926at2"/>
<feature type="domain" description="Methyltransferase type 12" evidence="1">
    <location>
        <begin position="60"/>
        <end position="154"/>
    </location>
</feature>
<dbReference type="GO" id="GO:0008168">
    <property type="term" value="F:methyltransferase activity"/>
    <property type="evidence" value="ECO:0007669"/>
    <property type="project" value="UniProtKB-KW"/>
</dbReference>
<dbReference type="Proteomes" id="UP000252884">
    <property type="component" value="Unassembled WGS sequence"/>
</dbReference>
<dbReference type="AlphaFoldDB" id="A0A368X966"/>
<keyword evidence="2" id="KW-0808">Transferase</keyword>
<dbReference type="InterPro" id="IPR013217">
    <property type="entry name" value="Methyltransf_12"/>
</dbReference>
<dbReference type="GO" id="GO:0032259">
    <property type="term" value="P:methylation"/>
    <property type="evidence" value="ECO:0007669"/>
    <property type="project" value="UniProtKB-KW"/>
</dbReference>
<name>A0A368X966_9BURK</name>
<keyword evidence="3" id="KW-1185">Reference proteome</keyword>
<evidence type="ECO:0000313" key="2">
    <source>
        <dbReference type="EMBL" id="RCW64490.1"/>
    </source>
</evidence>
<evidence type="ECO:0000313" key="3">
    <source>
        <dbReference type="Proteomes" id="UP000252884"/>
    </source>
</evidence>
<organism evidence="2 3">
    <name type="scientific">Pseudorhodoferax soli</name>
    <dbReference type="NCBI Taxonomy" id="545864"/>
    <lineage>
        <taxon>Bacteria</taxon>
        <taxon>Pseudomonadati</taxon>
        <taxon>Pseudomonadota</taxon>
        <taxon>Betaproteobacteria</taxon>
        <taxon>Burkholderiales</taxon>
        <taxon>Comamonadaceae</taxon>
    </lineage>
</organism>
<sequence>MQEAAAKFDAERAAEYERQSRIALAGYEACHALAACLLAAALDAEQAQPAPCHVLVVGAGGTAQEVQSIAALQPGWRFTAVDPSPQMLDQAMARLRGLGLDAQTEAVLGTVQDLPAAQTFDAATLVGVLHHLPGDAAKREILQAVAQRLPPGAPLILAGNTHRYASRPLLLKAWAQRWRMAGAGPDEVQAKLAKILQGADPPVDEQASLALLHATGFGREERFFSSLFWTGWIAFRR</sequence>
<dbReference type="CDD" id="cd02440">
    <property type="entry name" value="AdoMet_MTases"/>
    <property type="match status" value="1"/>
</dbReference>
<evidence type="ECO:0000259" key="1">
    <source>
        <dbReference type="Pfam" id="PF08242"/>
    </source>
</evidence>
<dbReference type="Gene3D" id="3.40.50.150">
    <property type="entry name" value="Vaccinia Virus protein VP39"/>
    <property type="match status" value="1"/>
</dbReference>
<dbReference type="EMBL" id="QPJK01000015">
    <property type="protein sequence ID" value="RCW64490.1"/>
    <property type="molecule type" value="Genomic_DNA"/>
</dbReference>
<gene>
    <name evidence="2" type="ORF">DES41_115114</name>
</gene>
<keyword evidence="2" id="KW-0489">Methyltransferase</keyword>
<proteinExistence type="predicted"/>
<protein>
    <submittedName>
        <fullName evidence="2">tRNA (Cmo5U34)-methyltransferase</fullName>
    </submittedName>
</protein>
<reference evidence="2 3" key="1">
    <citation type="submission" date="2018-07" db="EMBL/GenBank/DDBJ databases">
        <title>Genomic Encyclopedia of Type Strains, Phase IV (KMG-IV): sequencing the most valuable type-strain genomes for metagenomic binning, comparative biology and taxonomic classification.</title>
        <authorList>
            <person name="Goeker M."/>
        </authorList>
    </citation>
    <scope>NUCLEOTIDE SEQUENCE [LARGE SCALE GENOMIC DNA]</scope>
    <source>
        <strain evidence="2 3">DSM 21634</strain>
    </source>
</reference>
<comment type="caution">
    <text evidence="2">The sequence shown here is derived from an EMBL/GenBank/DDBJ whole genome shotgun (WGS) entry which is preliminary data.</text>
</comment>